<name>A0A926DM11_9FIRM</name>
<dbReference type="EMBL" id="JACRSU010000001">
    <property type="protein sequence ID" value="MBC8540187.1"/>
    <property type="molecule type" value="Genomic_DNA"/>
</dbReference>
<dbReference type="Proteomes" id="UP000611762">
    <property type="component" value="Unassembled WGS sequence"/>
</dbReference>
<evidence type="ECO:0000313" key="1">
    <source>
        <dbReference type="EMBL" id="MBC8540187.1"/>
    </source>
</evidence>
<dbReference type="AlphaFoldDB" id="A0A926DM11"/>
<comment type="caution">
    <text evidence="1">The sequence shown here is derived from an EMBL/GenBank/DDBJ whole genome shotgun (WGS) entry which is preliminary data.</text>
</comment>
<sequence>MFTDPLPSCVTVDGAEFPVRTDFKTWIAFDHLMTESDLPLPQKIVSVFTLCFTEKQLPPDLEKTLSALFDFYSCFSSAQKSGNGKKDAPAQRVLSFTQDAPYIYAAVLAQYGVDLTAQNPHWFLFRAMFEGLTKEHKISEIMGYRAMRLSDVKDPKQRAFYREMKRLYKLPDLRTPEQIEQDTIESLAKII</sequence>
<dbReference type="RefSeq" id="WP_249311305.1">
    <property type="nucleotide sequence ID" value="NZ_JACRSU010000001.1"/>
</dbReference>
<protein>
    <recommendedName>
        <fullName evidence="3">Bacteriophage Gp15 protein</fullName>
    </recommendedName>
</protein>
<evidence type="ECO:0000313" key="2">
    <source>
        <dbReference type="Proteomes" id="UP000611762"/>
    </source>
</evidence>
<keyword evidence="2" id="KW-1185">Reference proteome</keyword>
<accession>A0A926DM11</accession>
<gene>
    <name evidence="1" type="ORF">H8698_04265</name>
</gene>
<dbReference type="Pfam" id="PF06854">
    <property type="entry name" value="Phage_Gp15"/>
    <property type="match status" value="1"/>
</dbReference>
<organism evidence="1 2">
    <name type="scientific">Congzhengia minquanensis</name>
    <dbReference type="NCBI Taxonomy" id="2763657"/>
    <lineage>
        <taxon>Bacteria</taxon>
        <taxon>Bacillati</taxon>
        <taxon>Bacillota</taxon>
        <taxon>Clostridia</taxon>
        <taxon>Eubacteriales</taxon>
        <taxon>Oscillospiraceae</taxon>
        <taxon>Congzhengia</taxon>
    </lineage>
</organism>
<reference evidence="1" key="1">
    <citation type="submission" date="2020-08" db="EMBL/GenBank/DDBJ databases">
        <title>Genome public.</title>
        <authorList>
            <person name="Liu C."/>
            <person name="Sun Q."/>
        </authorList>
    </citation>
    <scope>NUCLEOTIDE SEQUENCE</scope>
    <source>
        <strain evidence="1">H8</strain>
    </source>
</reference>
<proteinExistence type="predicted"/>
<dbReference type="InterPro" id="IPR009660">
    <property type="entry name" value="Phage_A500_Gp15"/>
</dbReference>
<evidence type="ECO:0008006" key="3">
    <source>
        <dbReference type="Google" id="ProtNLM"/>
    </source>
</evidence>